<name>X1SU90_9ZZZZ</name>
<dbReference type="EMBL" id="BARW01002449">
    <property type="protein sequence ID" value="GAI71384.1"/>
    <property type="molecule type" value="Genomic_DNA"/>
</dbReference>
<feature type="region of interest" description="Disordered" evidence="1">
    <location>
        <begin position="18"/>
        <end position="47"/>
    </location>
</feature>
<comment type="caution">
    <text evidence="2">The sequence shown here is derived from an EMBL/GenBank/DDBJ whole genome shotgun (WGS) entry which is preliminary data.</text>
</comment>
<reference evidence="2" key="1">
    <citation type="journal article" date="2014" name="Front. Microbiol.">
        <title>High frequency of phylogenetically diverse reductive dehalogenase-homologous genes in deep subseafloor sedimentary metagenomes.</title>
        <authorList>
            <person name="Kawai M."/>
            <person name="Futagami T."/>
            <person name="Toyoda A."/>
            <person name="Takaki Y."/>
            <person name="Nishi S."/>
            <person name="Hori S."/>
            <person name="Arai W."/>
            <person name="Tsubouchi T."/>
            <person name="Morono Y."/>
            <person name="Uchiyama I."/>
            <person name="Ito T."/>
            <person name="Fujiyama A."/>
            <person name="Inagaki F."/>
            <person name="Takami H."/>
        </authorList>
    </citation>
    <scope>NUCLEOTIDE SEQUENCE</scope>
    <source>
        <strain evidence="2">Expedition CK06-06</strain>
    </source>
</reference>
<feature type="compositionally biased region" description="Polar residues" evidence="1">
    <location>
        <begin position="29"/>
        <end position="47"/>
    </location>
</feature>
<dbReference type="AlphaFoldDB" id="X1SU90"/>
<accession>X1SU90</accession>
<evidence type="ECO:0000313" key="2">
    <source>
        <dbReference type="EMBL" id="GAI71384.1"/>
    </source>
</evidence>
<protein>
    <submittedName>
        <fullName evidence="2">Uncharacterized protein</fullName>
    </submittedName>
</protein>
<proteinExistence type="predicted"/>
<evidence type="ECO:0000256" key="1">
    <source>
        <dbReference type="SAM" id="MobiDB-lite"/>
    </source>
</evidence>
<gene>
    <name evidence="2" type="ORF">S12H4_06814</name>
</gene>
<feature type="compositionally biased region" description="Low complexity" evidence="1">
    <location>
        <begin position="19"/>
        <end position="28"/>
    </location>
</feature>
<sequence length="100" mass="11473">MPVGKNINLKDKLIKKTTSKVSSKSKVSNTRNTNITRKASMPSSNAKTDTYKTRKMTFYIKGELLQKLYNFAYWDRHSLTEAFNVVVRDGLKGKNVKQKN</sequence>
<organism evidence="2">
    <name type="scientific">marine sediment metagenome</name>
    <dbReference type="NCBI Taxonomy" id="412755"/>
    <lineage>
        <taxon>unclassified sequences</taxon>
        <taxon>metagenomes</taxon>
        <taxon>ecological metagenomes</taxon>
    </lineage>
</organism>